<accession>A0A834T286</accession>
<proteinExistence type="predicted"/>
<keyword evidence="2" id="KW-1185">Reference proteome</keyword>
<dbReference type="Proteomes" id="UP000634136">
    <property type="component" value="Unassembled WGS sequence"/>
</dbReference>
<dbReference type="AlphaFoldDB" id="A0A834T286"/>
<evidence type="ECO:0000313" key="2">
    <source>
        <dbReference type="Proteomes" id="UP000634136"/>
    </source>
</evidence>
<organism evidence="1 2">
    <name type="scientific">Senna tora</name>
    <dbReference type="NCBI Taxonomy" id="362788"/>
    <lineage>
        <taxon>Eukaryota</taxon>
        <taxon>Viridiplantae</taxon>
        <taxon>Streptophyta</taxon>
        <taxon>Embryophyta</taxon>
        <taxon>Tracheophyta</taxon>
        <taxon>Spermatophyta</taxon>
        <taxon>Magnoliopsida</taxon>
        <taxon>eudicotyledons</taxon>
        <taxon>Gunneridae</taxon>
        <taxon>Pentapetalae</taxon>
        <taxon>rosids</taxon>
        <taxon>fabids</taxon>
        <taxon>Fabales</taxon>
        <taxon>Fabaceae</taxon>
        <taxon>Caesalpinioideae</taxon>
        <taxon>Cassia clade</taxon>
        <taxon>Senna</taxon>
    </lineage>
</organism>
<sequence>MAKERTTFKASYLTKKTINFKASHHGKKDNNLQGISSSLLLTQLSIIHFKTKLPIVKLHISRLKNAINKTKFASRKASKNSL</sequence>
<gene>
    <name evidence="1" type="ORF">G2W53_029092</name>
</gene>
<comment type="caution">
    <text evidence="1">The sequence shown here is derived from an EMBL/GenBank/DDBJ whole genome shotgun (WGS) entry which is preliminary data.</text>
</comment>
<name>A0A834T286_9FABA</name>
<dbReference type="EMBL" id="JAAIUW010000009">
    <property type="protein sequence ID" value="KAF7815123.1"/>
    <property type="molecule type" value="Genomic_DNA"/>
</dbReference>
<reference evidence="1" key="1">
    <citation type="submission" date="2020-09" db="EMBL/GenBank/DDBJ databases">
        <title>Genome-Enabled Discovery of Anthraquinone Biosynthesis in Senna tora.</title>
        <authorList>
            <person name="Kang S.-H."/>
            <person name="Pandey R.P."/>
            <person name="Lee C.-M."/>
            <person name="Sim J.-S."/>
            <person name="Jeong J.-T."/>
            <person name="Choi B.-S."/>
            <person name="Jung M."/>
            <person name="Ginzburg D."/>
            <person name="Zhao K."/>
            <person name="Won S.Y."/>
            <person name="Oh T.-J."/>
            <person name="Yu Y."/>
            <person name="Kim N.-H."/>
            <person name="Lee O.R."/>
            <person name="Lee T.-H."/>
            <person name="Bashyal P."/>
            <person name="Kim T.-S."/>
            <person name="Lee W.-H."/>
            <person name="Kawkins C."/>
            <person name="Kim C.-K."/>
            <person name="Kim J.S."/>
            <person name="Ahn B.O."/>
            <person name="Rhee S.Y."/>
            <person name="Sohng J.K."/>
        </authorList>
    </citation>
    <scope>NUCLEOTIDE SEQUENCE</scope>
    <source>
        <tissue evidence="1">Leaf</tissue>
    </source>
</reference>
<evidence type="ECO:0000313" key="1">
    <source>
        <dbReference type="EMBL" id="KAF7815123.1"/>
    </source>
</evidence>
<protein>
    <submittedName>
        <fullName evidence="1">Uncharacterized protein</fullName>
    </submittedName>
</protein>